<dbReference type="Proteomes" id="UP000193719">
    <property type="component" value="Unassembled WGS sequence"/>
</dbReference>
<comment type="caution">
    <text evidence="3">The sequence shown here is derived from an EMBL/GenBank/DDBJ whole genome shotgun (WGS) entry which is preliminary data.</text>
</comment>
<evidence type="ECO:0000313" key="3">
    <source>
        <dbReference type="EMBL" id="ORX35844.1"/>
    </source>
</evidence>
<name>A0A1Y1UEB0_9FUNG</name>
<evidence type="ECO:0000313" key="4">
    <source>
        <dbReference type="Proteomes" id="UP000193719"/>
    </source>
</evidence>
<dbReference type="GO" id="GO:0016787">
    <property type="term" value="F:hydrolase activity"/>
    <property type="evidence" value="ECO:0007669"/>
    <property type="project" value="UniProtKB-KW"/>
</dbReference>
<protein>
    <recommendedName>
        <fullName evidence="2">Sialate O-acetylesterase domain-containing protein</fullName>
    </recommendedName>
</protein>
<dbReference type="InterPro" id="IPR036514">
    <property type="entry name" value="SGNH_hydro_sf"/>
</dbReference>
<dbReference type="InterPro" id="IPR005181">
    <property type="entry name" value="SASA"/>
</dbReference>
<accession>A0A1Y1UEB0</accession>
<dbReference type="EMBL" id="MCFH01000163">
    <property type="protein sequence ID" value="ORX35844.1"/>
    <property type="molecule type" value="Genomic_DNA"/>
</dbReference>
<sequence length="139" mass="15256">MAKMLPDPNFHIYLAFGQSNMEGQGPIENQDKTVDKRFQAEWYDAIPPLANCDDLGLKADDVPFLAGEVVQSNEGGQCGSMNSIYSTASKGYSICTCYIFQGLGQQGDGLHFTSAAYRTLGQRYAEEMLKIIGDVEVKN</sequence>
<dbReference type="SUPFAM" id="SSF52266">
    <property type="entry name" value="SGNH hydrolase"/>
    <property type="match status" value="2"/>
</dbReference>
<keyword evidence="4" id="KW-1185">Reference proteome</keyword>
<dbReference type="Gene3D" id="3.40.50.1110">
    <property type="entry name" value="SGNH hydrolase"/>
    <property type="match status" value="1"/>
</dbReference>
<reference evidence="3 4" key="2">
    <citation type="submission" date="2016-08" db="EMBL/GenBank/DDBJ databases">
        <title>Pervasive Adenine N6-methylation of Active Genes in Fungi.</title>
        <authorList>
            <consortium name="DOE Joint Genome Institute"/>
            <person name="Mondo S.J."/>
            <person name="Dannebaum R.O."/>
            <person name="Kuo R.C."/>
            <person name="Labutti K."/>
            <person name="Haridas S."/>
            <person name="Kuo A."/>
            <person name="Salamov A."/>
            <person name="Ahrendt S.R."/>
            <person name="Lipzen A."/>
            <person name="Sullivan W."/>
            <person name="Andreopoulos W.B."/>
            <person name="Clum A."/>
            <person name="Lindquist E."/>
            <person name="Daum C."/>
            <person name="Ramamoorthy G.K."/>
            <person name="Gryganskyi A."/>
            <person name="Culley D."/>
            <person name="Magnuson J.K."/>
            <person name="James T.Y."/>
            <person name="O'Malley M.A."/>
            <person name="Stajich J.E."/>
            <person name="Spatafora J.W."/>
            <person name="Visel A."/>
            <person name="Grigoriev I.V."/>
        </authorList>
    </citation>
    <scope>NUCLEOTIDE SEQUENCE [LARGE SCALE GENOMIC DNA]</scope>
    <source>
        <strain evidence="4">finn</strain>
    </source>
</reference>
<evidence type="ECO:0000259" key="2">
    <source>
        <dbReference type="Pfam" id="PF03629"/>
    </source>
</evidence>
<dbReference type="Pfam" id="PF03629">
    <property type="entry name" value="SASA"/>
    <property type="match status" value="1"/>
</dbReference>
<feature type="domain" description="Sialate O-acetylesterase" evidence="2">
    <location>
        <begin position="57"/>
        <end position="130"/>
    </location>
</feature>
<organism evidence="3 4">
    <name type="scientific">Piromyces finnis</name>
    <dbReference type="NCBI Taxonomy" id="1754191"/>
    <lineage>
        <taxon>Eukaryota</taxon>
        <taxon>Fungi</taxon>
        <taxon>Fungi incertae sedis</taxon>
        <taxon>Chytridiomycota</taxon>
        <taxon>Chytridiomycota incertae sedis</taxon>
        <taxon>Neocallimastigomycetes</taxon>
        <taxon>Neocallimastigales</taxon>
        <taxon>Neocallimastigaceae</taxon>
        <taxon>Piromyces</taxon>
    </lineage>
</organism>
<gene>
    <name evidence="3" type="ORF">BCR36DRAFT_588501</name>
</gene>
<keyword evidence="1" id="KW-0378">Hydrolase</keyword>
<dbReference type="STRING" id="1754191.A0A1Y1UEB0"/>
<reference evidence="3 4" key="1">
    <citation type="submission" date="2016-08" db="EMBL/GenBank/DDBJ databases">
        <title>Genomes of anaerobic fungi encode conserved fungal cellulosomes for biomass hydrolysis.</title>
        <authorList>
            <consortium name="DOE Joint Genome Institute"/>
            <person name="Haitjema C.H."/>
            <person name="Gilmore S.P."/>
            <person name="Henske J.K."/>
            <person name="Solomon K.V."/>
            <person name="De Groot R."/>
            <person name="Kuo A."/>
            <person name="Mondo S.J."/>
            <person name="Salamov A.A."/>
            <person name="Labutti K."/>
            <person name="Zhao Z."/>
            <person name="Chiniquy J."/>
            <person name="Barry K."/>
            <person name="Brewer H.M."/>
            <person name="Purvine S.O."/>
            <person name="Wright A.T."/>
            <person name="Boxma B."/>
            <person name="Van Alen T."/>
            <person name="Hackstein J.H."/>
            <person name="Baker S.E."/>
            <person name="Grigoriev I.V."/>
            <person name="O'Malley M.A."/>
        </authorList>
    </citation>
    <scope>NUCLEOTIDE SEQUENCE [LARGE SCALE GENOMIC DNA]</scope>
    <source>
        <strain evidence="4">finn</strain>
    </source>
</reference>
<proteinExistence type="predicted"/>
<dbReference type="AlphaFoldDB" id="A0A1Y1UEB0"/>
<evidence type="ECO:0000256" key="1">
    <source>
        <dbReference type="ARBA" id="ARBA00022801"/>
    </source>
</evidence>